<dbReference type="AlphaFoldDB" id="A0A0N4UV08"/>
<sequence>MVIVAITLITLFQPSLAYKILVYNPQIGHSHVSFMNQIADTLAEAGHDVLVYLPAINKDVNNTDTKLARTLIRPLDFPSEFHKNRSRYWNQRENSIVDIWKLFLRFGLPLRQLCKRQLADQNLLKKLRNEKFDVAIGETMDRCFYLLVRALDIPVHLSAFATPILEGNIIPFGIPNPPSYVPGNSYVDRKYLQPFHLQMGIKKERNLFHRLFTRCITWLSDEMTYAERIINFSFYMFMKLMFYKSLSFYEAIALENLNKKVDLRSRINFWVRAYMKKFCHHFGTFTIPEEAKRETMAQTAFVFVNNVEFIEFPRPITSKVLYIGGIGVEEPNPLPKELKRLMDGLENGAVLVSFGTLARSSEMPKGVKNAVLEAFRVLKNVTFLWKYEDDGNDTLNLQNVIAKKWYPQSDLLGHPNLKGFLSHCGLNSVMESTHRGVPIVCVPLFADQGRNSKMVEKRKVGVMLNKELISGKMLINALERILYDTNIRKSAKRLASLLEKRPFSPKKMVTKYVEFAAEFGQTDHLSLASEKLNFFQLYSLDIIIPFSLIFLLFLYLAFCIFLFTKFWSDRLRMTFPNNCILKKKWNWEQSVTLQTEMIQKSEQQSPLIQVAGRKREYGRHCAAILHPIANGCRPFAQRCGT</sequence>
<dbReference type="Pfam" id="PF00201">
    <property type="entry name" value="UDPGT"/>
    <property type="match status" value="2"/>
</dbReference>
<reference evidence="10" key="1">
    <citation type="submission" date="2017-02" db="UniProtKB">
        <authorList>
            <consortium name="WormBaseParasite"/>
        </authorList>
    </citation>
    <scope>IDENTIFICATION</scope>
</reference>
<keyword evidence="6" id="KW-0472">Membrane</keyword>
<keyword evidence="7" id="KW-0732">Signal</keyword>
<reference evidence="8 9" key="2">
    <citation type="submission" date="2018-10" db="EMBL/GenBank/DDBJ databases">
        <authorList>
            <consortium name="Pathogen Informatics"/>
        </authorList>
    </citation>
    <scope>NUCLEOTIDE SEQUENCE [LARGE SCALE GENOMIC DNA]</scope>
</reference>
<feature type="transmembrane region" description="Helical" evidence="6">
    <location>
        <begin position="542"/>
        <end position="563"/>
    </location>
</feature>
<dbReference type="PANTHER" id="PTHR48043">
    <property type="entry name" value="EG:EG0003.4 PROTEIN-RELATED"/>
    <property type="match status" value="1"/>
</dbReference>
<dbReference type="GO" id="GO:0015020">
    <property type="term" value="F:glucuronosyltransferase activity"/>
    <property type="evidence" value="ECO:0007669"/>
    <property type="project" value="UniProtKB-EC"/>
</dbReference>
<evidence type="ECO:0000256" key="3">
    <source>
        <dbReference type="ARBA" id="ARBA00022676"/>
    </source>
</evidence>
<dbReference type="STRING" id="51028.A0A0N4UV08"/>
<dbReference type="PANTHER" id="PTHR48043:SF145">
    <property type="entry name" value="FI06409P-RELATED"/>
    <property type="match status" value="1"/>
</dbReference>
<dbReference type="CDD" id="cd03784">
    <property type="entry name" value="GT1_Gtf-like"/>
    <property type="match status" value="1"/>
</dbReference>
<keyword evidence="9" id="KW-1185">Reference proteome</keyword>
<keyword evidence="6" id="KW-0812">Transmembrane</keyword>
<dbReference type="EC" id="2.4.1.17" evidence="2"/>
<evidence type="ECO:0000256" key="5">
    <source>
        <dbReference type="ARBA" id="ARBA00047475"/>
    </source>
</evidence>
<evidence type="ECO:0000256" key="1">
    <source>
        <dbReference type="ARBA" id="ARBA00009995"/>
    </source>
</evidence>
<feature type="chain" id="PRO_5043122505" description="glucuronosyltransferase" evidence="7">
    <location>
        <begin position="18"/>
        <end position="641"/>
    </location>
</feature>
<keyword evidence="6" id="KW-1133">Transmembrane helix</keyword>
<dbReference type="Gene3D" id="3.40.50.2000">
    <property type="entry name" value="Glycogen Phosphorylase B"/>
    <property type="match status" value="2"/>
</dbReference>
<dbReference type="WBParaSite" id="EVEC_0000125101-mRNA-1">
    <property type="protein sequence ID" value="EVEC_0000125101-mRNA-1"/>
    <property type="gene ID" value="EVEC_0000125101"/>
</dbReference>
<accession>A0A0N4UV08</accession>
<keyword evidence="4" id="KW-0808">Transferase</keyword>
<evidence type="ECO:0000256" key="2">
    <source>
        <dbReference type="ARBA" id="ARBA00012544"/>
    </source>
</evidence>
<dbReference type="SUPFAM" id="SSF53756">
    <property type="entry name" value="UDP-Glycosyltransferase/glycogen phosphorylase"/>
    <property type="match status" value="1"/>
</dbReference>
<dbReference type="FunFam" id="3.40.50.2000:FF:000021">
    <property type="entry name" value="UDP-glucuronosyltransferase"/>
    <property type="match status" value="1"/>
</dbReference>
<dbReference type="Proteomes" id="UP000274131">
    <property type="component" value="Unassembled WGS sequence"/>
</dbReference>
<proteinExistence type="inferred from homology"/>
<dbReference type="OrthoDB" id="5835829at2759"/>
<dbReference type="EMBL" id="UXUI01007153">
    <property type="protein sequence ID" value="VDD85816.1"/>
    <property type="molecule type" value="Genomic_DNA"/>
</dbReference>
<organism evidence="10">
    <name type="scientific">Enterobius vermicularis</name>
    <name type="common">Human pinworm</name>
    <dbReference type="NCBI Taxonomy" id="51028"/>
    <lineage>
        <taxon>Eukaryota</taxon>
        <taxon>Metazoa</taxon>
        <taxon>Ecdysozoa</taxon>
        <taxon>Nematoda</taxon>
        <taxon>Chromadorea</taxon>
        <taxon>Rhabditida</taxon>
        <taxon>Spirurina</taxon>
        <taxon>Oxyuridomorpha</taxon>
        <taxon>Oxyuroidea</taxon>
        <taxon>Oxyuridae</taxon>
        <taxon>Enterobius</taxon>
    </lineage>
</organism>
<comment type="catalytic activity">
    <reaction evidence="5">
        <text>glucuronate acceptor + UDP-alpha-D-glucuronate = acceptor beta-D-glucuronoside + UDP + H(+)</text>
        <dbReference type="Rhea" id="RHEA:21032"/>
        <dbReference type="ChEBI" id="CHEBI:15378"/>
        <dbReference type="ChEBI" id="CHEBI:58052"/>
        <dbReference type="ChEBI" id="CHEBI:58223"/>
        <dbReference type="ChEBI" id="CHEBI:132367"/>
        <dbReference type="ChEBI" id="CHEBI:132368"/>
        <dbReference type="EC" id="2.4.1.17"/>
    </reaction>
</comment>
<evidence type="ECO:0000313" key="9">
    <source>
        <dbReference type="Proteomes" id="UP000274131"/>
    </source>
</evidence>
<feature type="signal peptide" evidence="7">
    <location>
        <begin position="1"/>
        <end position="17"/>
    </location>
</feature>
<gene>
    <name evidence="8" type="ORF">EVEC_LOCUS959</name>
</gene>
<comment type="similarity">
    <text evidence="1">Belongs to the UDP-glycosyltransferase family.</text>
</comment>
<evidence type="ECO:0000256" key="6">
    <source>
        <dbReference type="SAM" id="Phobius"/>
    </source>
</evidence>
<evidence type="ECO:0000313" key="10">
    <source>
        <dbReference type="WBParaSite" id="EVEC_0000125101-mRNA-1"/>
    </source>
</evidence>
<keyword evidence="3" id="KW-0328">Glycosyltransferase</keyword>
<dbReference type="InterPro" id="IPR002213">
    <property type="entry name" value="UDP_glucos_trans"/>
</dbReference>
<evidence type="ECO:0000256" key="4">
    <source>
        <dbReference type="ARBA" id="ARBA00022679"/>
    </source>
</evidence>
<protein>
    <recommendedName>
        <fullName evidence="2">glucuronosyltransferase</fullName>
        <ecNumber evidence="2">2.4.1.17</ecNumber>
    </recommendedName>
</protein>
<dbReference type="InterPro" id="IPR050271">
    <property type="entry name" value="UDP-glycosyltransferase"/>
</dbReference>
<name>A0A0N4UV08_ENTVE</name>
<evidence type="ECO:0000256" key="7">
    <source>
        <dbReference type="SAM" id="SignalP"/>
    </source>
</evidence>
<evidence type="ECO:0000313" key="8">
    <source>
        <dbReference type="EMBL" id="VDD85816.1"/>
    </source>
</evidence>